<protein>
    <submittedName>
        <fullName evidence="1">Uncharacterized protein</fullName>
    </submittedName>
</protein>
<evidence type="ECO:0000313" key="1">
    <source>
        <dbReference type="EMBL" id="RZC69861.1"/>
    </source>
</evidence>
<organism evidence="1 2">
    <name type="scientific">Papaver somniferum</name>
    <name type="common">Opium poppy</name>
    <dbReference type="NCBI Taxonomy" id="3469"/>
    <lineage>
        <taxon>Eukaryota</taxon>
        <taxon>Viridiplantae</taxon>
        <taxon>Streptophyta</taxon>
        <taxon>Embryophyta</taxon>
        <taxon>Tracheophyta</taxon>
        <taxon>Spermatophyta</taxon>
        <taxon>Magnoliopsida</taxon>
        <taxon>Ranunculales</taxon>
        <taxon>Papaveraceae</taxon>
        <taxon>Papaveroideae</taxon>
        <taxon>Papaver</taxon>
    </lineage>
</organism>
<gene>
    <name evidence="1" type="ORF">C5167_033008</name>
</gene>
<dbReference type="STRING" id="3469.A0A4Y7KCJ2"/>
<accession>A0A4Y7KCJ2</accession>
<dbReference type="AlphaFoldDB" id="A0A4Y7KCJ2"/>
<reference evidence="1 2" key="1">
    <citation type="journal article" date="2018" name="Science">
        <title>The opium poppy genome and morphinan production.</title>
        <authorList>
            <person name="Guo L."/>
            <person name="Winzer T."/>
            <person name="Yang X."/>
            <person name="Li Y."/>
            <person name="Ning Z."/>
            <person name="He Z."/>
            <person name="Teodor R."/>
            <person name="Lu Y."/>
            <person name="Bowser T.A."/>
            <person name="Graham I.A."/>
            <person name="Ye K."/>
        </authorList>
    </citation>
    <scope>NUCLEOTIDE SEQUENCE [LARGE SCALE GENOMIC DNA]</scope>
    <source>
        <strain evidence="2">cv. HN1</strain>
        <tissue evidence="1">Leaves</tissue>
    </source>
</reference>
<name>A0A4Y7KCJ2_PAPSO</name>
<keyword evidence="2" id="KW-1185">Reference proteome</keyword>
<dbReference type="EMBL" id="CM010721">
    <property type="protein sequence ID" value="RZC69861.1"/>
    <property type="molecule type" value="Genomic_DNA"/>
</dbReference>
<dbReference type="Proteomes" id="UP000316621">
    <property type="component" value="Chromosome 7"/>
</dbReference>
<evidence type="ECO:0000313" key="2">
    <source>
        <dbReference type="Proteomes" id="UP000316621"/>
    </source>
</evidence>
<sequence length="97" mass="11229">MKLGMLGFDLDKNLQYAKIDSSSAQSFSKSQSHRMGLGFGREGSKQCKLMERRENHQLHLLWVDVADNYFTGSLNNLKKWIGHPRFELTRPSILIKF</sequence>
<dbReference type="Gramene" id="RZC69861">
    <property type="protein sequence ID" value="RZC69861"/>
    <property type="gene ID" value="C5167_033008"/>
</dbReference>
<proteinExistence type="predicted"/>